<dbReference type="VEuPathDB" id="FungiDB:I302_01911"/>
<feature type="compositionally biased region" description="Polar residues" evidence="1">
    <location>
        <begin position="1"/>
        <end position="35"/>
    </location>
</feature>
<evidence type="ECO:0000256" key="1">
    <source>
        <dbReference type="SAM" id="MobiDB-lite"/>
    </source>
</evidence>
<organism evidence="2">
    <name type="scientific">Kwoniella bestiolae CBS 10118</name>
    <dbReference type="NCBI Taxonomy" id="1296100"/>
    <lineage>
        <taxon>Eukaryota</taxon>
        <taxon>Fungi</taxon>
        <taxon>Dikarya</taxon>
        <taxon>Basidiomycota</taxon>
        <taxon>Agaricomycotina</taxon>
        <taxon>Tremellomycetes</taxon>
        <taxon>Tremellales</taxon>
        <taxon>Cryptococcaceae</taxon>
        <taxon>Kwoniella</taxon>
    </lineage>
</organism>
<evidence type="ECO:0000313" key="4">
    <source>
        <dbReference type="Proteomes" id="UP000092730"/>
    </source>
</evidence>
<dbReference type="RefSeq" id="XP_019048146.1">
    <property type="nucleotide sequence ID" value="XM_019188584.1"/>
</dbReference>
<evidence type="ECO:0000313" key="3">
    <source>
        <dbReference type="EMBL" id="WVW81221.1"/>
    </source>
</evidence>
<dbReference type="GeneID" id="30206310"/>
<gene>
    <name evidence="2" type="ORF">I302_01911</name>
    <name evidence="3" type="ORF">I302_103212</name>
</gene>
<keyword evidence="4" id="KW-1185">Reference proteome</keyword>
<reference evidence="2" key="1">
    <citation type="submission" date="2013-07" db="EMBL/GenBank/DDBJ databases">
        <title>The Genome Sequence of Cryptococcus bestiolae CBS10118.</title>
        <authorList>
            <consortium name="The Broad Institute Genome Sequencing Platform"/>
            <person name="Cuomo C."/>
            <person name="Litvintseva A."/>
            <person name="Chen Y."/>
            <person name="Heitman J."/>
            <person name="Sun S."/>
            <person name="Springer D."/>
            <person name="Dromer F."/>
            <person name="Young S.K."/>
            <person name="Zeng Q."/>
            <person name="Gargeya S."/>
            <person name="Fitzgerald M."/>
            <person name="Abouelleil A."/>
            <person name="Alvarado L."/>
            <person name="Berlin A.M."/>
            <person name="Chapman S.B."/>
            <person name="Dewar J."/>
            <person name="Goldberg J."/>
            <person name="Griggs A."/>
            <person name="Gujja S."/>
            <person name="Hansen M."/>
            <person name="Howarth C."/>
            <person name="Imamovic A."/>
            <person name="Larimer J."/>
            <person name="McCowan C."/>
            <person name="Murphy C."/>
            <person name="Pearson M."/>
            <person name="Priest M."/>
            <person name="Roberts A."/>
            <person name="Saif S."/>
            <person name="Shea T."/>
            <person name="Sykes S."/>
            <person name="Wortman J."/>
            <person name="Nusbaum C."/>
            <person name="Birren B."/>
        </authorList>
    </citation>
    <scope>NUCLEOTIDE SEQUENCE [LARGE SCALE GENOMIC DNA]</scope>
    <source>
        <strain evidence="2">CBS 10118</strain>
    </source>
</reference>
<dbReference type="EMBL" id="KI894019">
    <property type="protein sequence ID" value="OCF27076.1"/>
    <property type="molecule type" value="Genomic_DNA"/>
</dbReference>
<dbReference type="KEGG" id="kbi:30206310"/>
<name>A0A1B9G7T0_9TREE</name>
<evidence type="ECO:0000313" key="2">
    <source>
        <dbReference type="EMBL" id="OCF27076.1"/>
    </source>
</evidence>
<dbReference type="AlphaFoldDB" id="A0A1B9G7T0"/>
<reference evidence="3" key="4">
    <citation type="submission" date="2024-02" db="EMBL/GenBank/DDBJ databases">
        <title>Comparative genomics of Cryptococcus and Kwoniella reveals pathogenesis evolution and contrasting modes of karyotype evolution via chromosome fusion or intercentromeric recombination.</title>
        <authorList>
            <person name="Coelho M.A."/>
            <person name="David-Palma M."/>
            <person name="Shea T."/>
            <person name="Bowers K."/>
            <person name="McGinley-Smith S."/>
            <person name="Mohammad A.W."/>
            <person name="Gnirke A."/>
            <person name="Yurkov A.M."/>
            <person name="Nowrousian M."/>
            <person name="Sun S."/>
            <person name="Cuomo C.A."/>
            <person name="Heitman J."/>
        </authorList>
    </citation>
    <scope>NUCLEOTIDE SEQUENCE</scope>
    <source>
        <strain evidence="3">CBS 10118</strain>
    </source>
</reference>
<proteinExistence type="predicted"/>
<reference evidence="3" key="2">
    <citation type="submission" date="2013-07" db="EMBL/GenBank/DDBJ databases">
        <authorList>
            <consortium name="The Broad Institute Genome Sequencing Platform"/>
            <person name="Cuomo C."/>
            <person name="Litvintseva A."/>
            <person name="Chen Y."/>
            <person name="Heitman J."/>
            <person name="Sun S."/>
            <person name="Springer D."/>
            <person name="Dromer F."/>
            <person name="Young S.K."/>
            <person name="Zeng Q."/>
            <person name="Gargeya S."/>
            <person name="Fitzgerald M."/>
            <person name="Abouelleil A."/>
            <person name="Alvarado L."/>
            <person name="Berlin A.M."/>
            <person name="Chapman S.B."/>
            <person name="Dewar J."/>
            <person name="Goldberg J."/>
            <person name="Griggs A."/>
            <person name="Gujja S."/>
            <person name="Hansen M."/>
            <person name="Howarth C."/>
            <person name="Imamovic A."/>
            <person name="Larimer J."/>
            <person name="McCowan C."/>
            <person name="Murphy C."/>
            <person name="Pearson M."/>
            <person name="Priest M."/>
            <person name="Roberts A."/>
            <person name="Saif S."/>
            <person name="Shea T."/>
            <person name="Sykes S."/>
            <person name="Wortman J."/>
            <person name="Nusbaum C."/>
            <person name="Birren B."/>
        </authorList>
    </citation>
    <scope>NUCLEOTIDE SEQUENCE</scope>
    <source>
        <strain evidence="3">CBS 10118</strain>
    </source>
</reference>
<sequence length="168" mass="18907">MLTDFISLQSTTTTPPRQSKRTSAIETKPTASPPASTEVFEKNTSKRTSSQLQAELLRKEKAYTHLERTNRILRRANYEQQCEIEKLKVKTVELKNRDIEMKYYDAEYGEEGKTVHAVPHHRSGNDLRGAANGVCVTANRNRTLSSRSMMKPSVKGTLQISIAVLLLG</sequence>
<dbReference type="EMBL" id="CP144542">
    <property type="protein sequence ID" value="WVW81221.1"/>
    <property type="molecule type" value="Genomic_DNA"/>
</dbReference>
<dbReference type="Proteomes" id="UP000092730">
    <property type="component" value="Chromosome 2"/>
</dbReference>
<feature type="region of interest" description="Disordered" evidence="1">
    <location>
        <begin position="1"/>
        <end position="49"/>
    </location>
</feature>
<protein>
    <submittedName>
        <fullName evidence="2">Uncharacterized protein</fullName>
    </submittedName>
</protein>
<accession>A0A1B9G7T0</accession>
<reference evidence="2" key="3">
    <citation type="submission" date="2014-01" db="EMBL/GenBank/DDBJ databases">
        <title>Evolution of pathogenesis and genome organization in the Tremellales.</title>
        <authorList>
            <person name="Cuomo C."/>
            <person name="Litvintseva A."/>
            <person name="Heitman J."/>
            <person name="Chen Y."/>
            <person name="Sun S."/>
            <person name="Springer D."/>
            <person name="Dromer F."/>
            <person name="Young S."/>
            <person name="Zeng Q."/>
            <person name="Chapman S."/>
            <person name="Gujja S."/>
            <person name="Saif S."/>
            <person name="Birren B."/>
        </authorList>
    </citation>
    <scope>NUCLEOTIDE SEQUENCE</scope>
    <source>
        <strain evidence="2">CBS 10118</strain>
    </source>
</reference>